<dbReference type="InterPro" id="IPR006311">
    <property type="entry name" value="TAT_signal"/>
</dbReference>
<dbReference type="Pfam" id="PF19051">
    <property type="entry name" value="GFO_IDH_MocA_C2"/>
    <property type="match status" value="1"/>
</dbReference>
<dbReference type="InterPro" id="IPR036291">
    <property type="entry name" value="NAD(P)-bd_dom_sf"/>
</dbReference>
<dbReference type="Proteomes" id="UP000436006">
    <property type="component" value="Unassembled WGS sequence"/>
</dbReference>
<feature type="domain" description="Gfo/Idh/MocA-like oxidoreductase N-terminal" evidence="1">
    <location>
        <begin position="43"/>
        <end position="167"/>
    </location>
</feature>
<evidence type="ECO:0000259" key="2">
    <source>
        <dbReference type="Pfam" id="PF19051"/>
    </source>
</evidence>
<dbReference type="Pfam" id="PF01408">
    <property type="entry name" value="GFO_IDH_MocA"/>
    <property type="match status" value="1"/>
</dbReference>
<evidence type="ECO:0000313" key="4">
    <source>
        <dbReference type="Proteomes" id="UP000436006"/>
    </source>
</evidence>
<organism evidence="3 4">
    <name type="scientific">Spirosoma arboris</name>
    <dbReference type="NCBI Taxonomy" id="2682092"/>
    <lineage>
        <taxon>Bacteria</taxon>
        <taxon>Pseudomonadati</taxon>
        <taxon>Bacteroidota</taxon>
        <taxon>Cytophagia</taxon>
        <taxon>Cytophagales</taxon>
        <taxon>Cytophagaceae</taxon>
        <taxon>Spirosoma</taxon>
    </lineage>
</organism>
<reference evidence="3 4" key="1">
    <citation type="submission" date="2019-12" db="EMBL/GenBank/DDBJ databases">
        <title>Spirosoma sp. HMF4905 genome sequencing and assembly.</title>
        <authorList>
            <person name="Kang H."/>
            <person name="Cha I."/>
            <person name="Kim H."/>
            <person name="Joh K."/>
        </authorList>
    </citation>
    <scope>NUCLEOTIDE SEQUENCE [LARGE SCALE GENOMIC DNA]</scope>
    <source>
        <strain evidence="3 4">HMF4905</strain>
    </source>
</reference>
<evidence type="ECO:0000313" key="3">
    <source>
        <dbReference type="EMBL" id="MVM34838.1"/>
    </source>
</evidence>
<dbReference type="SUPFAM" id="SSF55347">
    <property type="entry name" value="Glyceraldehyde-3-phosphate dehydrogenase-like, C-terminal domain"/>
    <property type="match status" value="1"/>
</dbReference>
<dbReference type="PROSITE" id="PS51318">
    <property type="entry name" value="TAT"/>
    <property type="match status" value="1"/>
</dbReference>
<feature type="domain" description="Gfo/Idh/MocA-like oxidoreductase bacterial type C-terminal" evidence="2">
    <location>
        <begin position="209"/>
        <end position="440"/>
    </location>
</feature>
<dbReference type="InterPro" id="IPR019546">
    <property type="entry name" value="TAT_signal_bac_arc"/>
</dbReference>
<dbReference type="NCBIfam" id="TIGR01409">
    <property type="entry name" value="TAT_signal_seq"/>
    <property type="match status" value="1"/>
</dbReference>
<dbReference type="InterPro" id="IPR000683">
    <property type="entry name" value="Gfo/Idh/MocA-like_OxRdtase_N"/>
</dbReference>
<dbReference type="Gene3D" id="3.30.360.10">
    <property type="entry name" value="Dihydrodipicolinate Reductase, domain 2"/>
    <property type="match status" value="1"/>
</dbReference>
<dbReference type="InterPro" id="IPR050463">
    <property type="entry name" value="Gfo/Idh/MocA_oxidrdct_glycsds"/>
</dbReference>
<dbReference type="InterPro" id="IPR043906">
    <property type="entry name" value="Gfo/Idh/MocA_OxRdtase_bact_C"/>
</dbReference>
<dbReference type="EMBL" id="WPIN01000018">
    <property type="protein sequence ID" value="MVM34838.1"/>
    <property type="molecule type" value="Genomic_DNA"/>
</dbReference>
<dbReference type="AlphaFoldDB" id="A0A7K1SM39"/>
<gene>
    <name evidence="3" type="ORF">GO755_32720</name>
</gene>
<accession>A0A7K1SM39</accession>
<proteinExistence type="predicted"/>
<name>A0A7K1SM39_9BACT</name>
<dbReference type="PANTHER" id="PTHR43818">
    <property type="entry name" value="BCDNA.GH03377"/>
    <property type="match status" value="1"/>
</dbReference>
<dbReference type="SUPFAM" id="SSF51735">
    <property type="entry name" value="NAD(P)-binding Rossmann-fold domains"/>
    <property type="match status" value="1"/>
</dbReference>
<evidence type="ECO:0000259" key="1">
    <source>
        <dbReference type="Pfam" id="PF01408"/>
    </source>
</evidence>
<dbReference type="Gene3D" id="3.40.50.720">
    <property type="entry name" value="NAD(P)-binding Rossmann-like Domain"/>
    <property type="match status" value="1"/>
</dbReference>
<keyword evidence="4" id="KW-1185">Reference proteome</keyword>
<dbReference type="RefSeq" id="WP_157589652.1">
    <property type="nucleotide sequence ID" value="NZ_WPIN01000018.1"/>
</dbReference>
<dbReference type="PANTHER" id="PTHR43818:SF5">
    <property type="entry name" value="OXIDOREDUCTASE FAMILY PROTEIN"/>
    <property type="match status" value="1"/>
</dbReference>
<sequence>MENSRREFIKKAALGTAGITVGGLANGMSAKSYAKIIGANERLNVAIAGLGRRLEAYYDPIGRKDSNVELVYMCDVMKKQREAAIQKFSKHITYTPKLENDIRKVIADKNVDVLINATPDHWHAPGTWLAVQGGKHVYVEKPCSHNPREGEILVELQKKSGKIIQMGNQQRSAPESIDIIGQIHNGVIGHAYKAVAFYANSRGEVPVAKKAPIPDGLDWDLFQGPAPRTEYTDNTWDYNWHWYNWNYGTAEAGNNATHELDVARWALQVEFPEYVTVEAAKRHFPEDGWKVYDTMDATFRFPGDKIIKWDGKSRNGHKTYGSDRGTIIYGTNGSVYVDRNGYTLFSREGKIIKESKSKSTEAGTALGGGGDMTTLHMMNFFDAIRGKAKQNSTIEQGARSTLLCHLANISYRTNKSFAVDSKNGHIHDADAMKLWSRQYEKGWEPPM</sequence>
<comment type="caution">
    <text evidence="3">The sequence shown here is derived from an EMBL/GenBank/DDBJ whole genome shotgun (WGS) entry which is preliminary data.</text>
</comment>
<protein>
    <submittedName>
        <fullName evidence="3">Twin-arginine translocation signal domain-containing protein</fullName>
    </submittedName>
</protein>
<dbReference type="GO" id="GO:0000166">
    <property type="term" value="F:nucleotide binding"/>
    <property type="evidence" value="ECO:0007669"/>
    <property type="project" value="InterPro"/>
</dbReference>